<dbReference type="PANTHER" id="PTHR40045">
    <property type="entry name" value="YCGG FAMILY PROTEIN"/>
    <property type="match status" value="1"/>
</dbReference>
<accession>A0A2S7N065</accession>
<dbReference type="Proteomes" id="UP000239663">
    <property type="component" value="Unassembled WGS sequence"/>
</dbReference>
<sequence length="249" mass="28845">MSKKTAHIYERGEIEAESAIPAWGKEAFKKWQTIVSDYQFPCHFGVQAERAGHLRYCFAEDDLSPLPEAMTQFLAISKDHPSIRHALILFIKPGDSWQGFDDYHDYFWEILSYLHEHDPAPWPEDIPIDTDNPLWEFSFGGEPIFVSGNAPIYEQHITRNVGPCLVLIFQPRRIFSDISYETVHGKRAIDAIRRKVEHIERMPIHPDLGAYGDKEKREWKQYMITDDNEPATNKCPLSGKIAKQRPPTH</sequence>
<evidence type="ECO:0000313" key="3">
    <source>
        <dbReference type="Proteomes" id="UP000239663"/>
    </source>
</evidence>
<gene>
    <name evidence="2" type="ORF">CYL18_08800</name>
</gene>
<dbReference type="InterPro" id="IPR014988">
    <property type="entry name" value="Uncharacterised_YqcI/YcgG"/>
</dbReference>
<comment type="caution">
    <text evidence="2">The sequence shown here is derived from an EMBL/GenBank/DDBJ whole genome shotgun (WGS) entry which is preliminary data.</text>
</comment>
<dbReference type="Pfam" id="PF08892">
    <property type="entry name" value="YqcI_YcgG"/>
    <property type="match status" value="1"/>
</dbReference>
<organism evidence="2 3">
    <name type="scientific">Pradoshia eiseniae</name>
    <dbReference type="NCBI Taxonomy" id="2064768"/>
    <lineage>
        <taxon>Bacteria</taxon>
        <taxon>Bacillati</taxon>
        <taxon>Bacillota</taxon>
        <taxon>Bacilli</taxon>
        <taxon>Bacillales</taxon>
        <taxon>Bacillaceae</taxon>
        <taxon>Pradoshia</taxon>
    </lineage>
</organism>
<name>A0A2S7N065_9BACI</name>
<reference evidence="2 3" key="1">
    <citation type="submission" date="2017-12" db="EMBL/GenBank/DDBJ databases">
        <title>Taxonomic description and draft genome of Pradoshia cofamensis Gen. nov., sp. nov., a thermotolerant bacillale isolated from anterior gut of earthworm Eisenia fetida.</title>
        <authorList>
            <person name="Saha T."/>
            <person name="Chakraborty R."/>
        </authorList>
    </citation>
    <scope>NUCLEOTIDE SEQUENCE [LARGE SCALE GENOMIC DNA]</scope>
    <source>
        <strain evidence="2 3">EAG3</strain>
    </source>
</reference>
<evidence type="ECO:0000256" key="1">
    <source>
        <dbReference type="SAM" id="MobiDB-lite"/>
    </source>
</evidence>
<keyword evidence="3" id="KW-1185">Reference proteome</keyword>
<protein>
    <submittedName>
        <fullName evidence="2">YqcI/YcgG family protein</fullName>
    </submittedName>
</protein>
<dbReference type="PANTHER" id="PTHR40045:SF1">
    <property type="entry name" value="YQCI_YCGG FAMILY PROTEIN"/>
    <property type="match status" value="1"/>
</dbReference>
<dbReference type="EMBL" id="PKOZ01000004">
    <property type="protein sequence ID" value="PQD95375.1"/>
    <property type="molecule type" value="Genomic_DNA"/>
</dbReference>
<dbReference type="RefSeq" id="WP_104849130.1">
    <property type="nucleotide sequence ID" value="NZ_PKOZ01000004.1"/>
</dbReference>
<dbReference type="AlphaFoldDB" id="A0A2S7N065"/>
<dbReference type="OrthoDB" id="112290at2"/>
<proteinExistence type="predicted"/>
<feature type="region of interest" description="Disordered" evidence="1">
    <location>
        <begin position="230"/>
        <end position="249"/>
    </location>
</feature>
<evidence type="ECO:0000313" key="2">
    <source>
        <dbReference type="EMBL" id="PQD95375.1"/>
    </source>
</evidence>